<dbReference type="AlphaFoldDB" id="A0A0H2YUT2"/>
<dbReference type="RefSeq" id="WP_011590802.1">
    <property type="nucleotide sequence ID" value="NC_008261.1"/>
</dbReference>
<dbReference type="KEGG" id="cpf:CPF_1601"/>
<dbReference type="HOGENOM" id="CLU_2648136_0_0_9"/>
<dbReference type="EMBL" id="CP000246">
    <property type="protein sequence ID" value="ABG84866.1"/>
    <property type="molecule type" value="Genomic_DNA"/>
</dbReference>
<evidence type="ECO:0000313" key="1">
    <source>
        <dbReference type="EMBL" id="ABG84866.1"/>
    </source>
</evidence>
<name>A0A0H2YUT2_CLOP1</name>
<reference evidence="1 2" key="1">
    <citation type="journal article" date="2006" name="Genome Res.">
        <title>Skewed genomic variability in strains of the toxigenic bacterial pathogen, Clostridium perfringens.</title>
        <authorList>
            <person name="Myers G.S."/>
            <person name="Rasko D.A."/>
            <person name="Cheung J.K."/>
            <person name="Ravel J."/>
            <person name="Seshadri R."/>
            <person name="Deboy R.T."/>
            <person name="Ren Q."/>
            <person name="Varga J."/>
            <person name="Awad M.M."/>
            <person name="Brinkac L.M."/>
            <person name="Daugherty S.C."/>
            <person name="Haft D.H."/>
            <person name="Dodson R.J."/>
            <person name="Madupu R."/>
            <person name="Nelson W.C."/>
            <person name="Rosovitz M.J."/>
            <person name="Sullivan S.A."/>
            <person name="Khouri H."/>
            <person name="Dimitrov G.I."/>
            <person name="Watkins K.L."/>
            <person name="Mulligan S."/>
            <person name="Benton J."/>
            <person name="Radune D."/>
            <person name="Fisher D.J."/>
            <person name="Atkins H.S."/>
            <person name="Hiscox T."/>
            <person name="Jost B.H."/>
            <person name="Billington S.J."/>
            <person name="Songer J.G."/>
            <person name="McClane B.A."/>
            <person name="Titball R.W."/>
            <person name="Rood J.I."/>
            <person name="Melville S.B."/>
            <person name="Paulsen I.T."/>
        </authorList>
    </citation>
    <scope>NUCLEOTIDE SEQUENCE [LARGE SCALE GENOMIC DNA]</scope>
    <source>
        <strain evidence="2">ATCC 13124 / DSM 756 / JCM 1290 / NCIMB 6125 / NCTC 8237 / S 107 / Type A</strain>
    </source>
</reference>
<dbReference type="Proteomes" id="UP000001823">
    <property type="component" value="Chromosome"/>
</dbReference>
<evidence type="ECO:0000313" key="2">
    <source>
        <dbReference type="Proteomes" id="UP000001823"/>
    </source>
</evidence>
<keyword evidence="2" id="KW-1185">Reference proteome</keyword>
<dbReference type="PaxDb" id="195103-CPF_1601"/>
<organism evidence="1 2">
    <name type="scientific">Clostridium perfringens (strain ATCC 13124 / DSM 756 / JCM 1290 / NCIMB 6125 / NCTC 8237 / Type A)</name>
    <dbReference type="NCBI Taxonomy" id="195103"/>
    <lineage>
        <taxon>Bacteria</taxon>
        <taxon>Bacillati</taxon>
        <taxon>Bacillota</taxon>
        <taxon>Clostridia</taxon>
        <taxon>Eubacteriales</taxon>
        <taxon>Clostridiaceae</taxon>
        <taxon>Clostridium</taxon>
    </lineage>
</organism>
<gene>
    <name evidence="1" type="ordered locus">CPF_1601</name>
</gene>
<sequence>MARRKKDDPKDWDRSLFPKKIIKDGNVFITDGYIGTTKVRILKQPSMEAIEKFNSFLAKKAIEIESEKAKEIIQCK</sequence>
<dbReference type="STRING" id="195103.CPF_1601"/>
<accession>A0A0H2YUT2</accession>
<protein>
    <submittedName>
        <fullName evidence="1">Uncharacterized protein</fullName>
    </submittedName>
</protein>
<proteinExistence type="predicted"/>